<reference evidence="6 7" key="1">
    <citation type="submission" date="2021-08" db="EMBL/GenBank/DDBJ databases">
        <title>Devosia salina sp. nov., isolated from the South China Sea sediment.</title>
        <authorList>
            <person name="Zhou Z."/>
        </authorList>
    </citation>
    <scope>NUCLEOTIDE SEQUENCE [LARGE SCALE GENOMIC DNA]</scope>
    <source>
        <strain evidence="6 7">SCS-3</strain>
    </source>
</reference>
<keyword evidence="2" id="KW-0813">Transport</keyword>
<dbReference type="SUPFAM" id="SSF53850">
    <property type="entry name" value="Periplasmic binding protein-like II"/>
    <property type="match status" value="1"/>
</dbReference>
<proteinExistence type="predicted"/>
<keyword evidence="4" id="KW-0997">Cell inner membrane</keyword>
<evidence type="ECO:0000256" key="3">
    <source>
        <dbReference type="ARBA" id="ARBA00022475"/>
    </source>
</evidence>
<evidence type="ECO:0000256" key="5">
    <source>
        <dbReference type="ARBA" id="ARBA00023136"/>
    </source>
</evidence>
<comment type="subcellular location">
    <subcellularLocation>
        <location evidence="1">Endomembrane system</location>
    </subcellularLocation>
</comment>
<evidence type="ECO:0000313" key="6">
    <source>
        <dbReference type="EMBL" id="QYO77888.1"/>
    </source>
</evidence>
<evidence type="ECO:0000256" key="2">
    <source>
        <dbReference type="ARBA" id="ARBA00022448"/>
    </source>
</evidence>
<accession>A0ABX8WGB1</accession>
<gene>
    <name evidence="6" type="ORF">K1X15_04805</name>
</gene>
<evidence type="ECO:0000256" key="4">
    <source>
        <dbReference type="ARBA" id="ARBA00022519"/>
    </source>
</evidence>
<protein>
    <submittedName>
        <fullName evidence="6">ABC transporter substrate-binding protein</fullName>
    </submittedName>
</protein>
<evidence type="ECO:0000313" key="7">
    <source>
        <dbReference type="Proteomes" id="UP000825799"/>
    </source>
</evidence>
<dbReference type="CDD" id="cd13553">
    <property type="entry name" value="PBP2_NrtA_CpmA_like"/>
    <property type="match status" value="1"/>
</dbReference>
<dbReference type="Proteomes" id="UP000825799">
    <property type="component" value="Chromosome"/>
</dbReference>
<dbReference type="InterPro" id="IPR044527">
    <property type="entry name" value="NrtA/CpmA_ABC-bd_dom"/>
</dbReference>
<dbReference type="EMBL" id="CP080590">
    <property type="protein sequence ID" value="QYO77888.1"/>
    <property type="molecule type" value="Genomic_DNA"/>
</dbReference>
<dbReference type="Gene3D" id="3.40.190.10">
    <property type="entry name" value="Periplasmic binding protein-like II"/>
    <property type="match status" value="2"/>
</dbReference>
<sequence>MSRPHLTAGFLPLLDSVLLVLAHELGFAEDEGFSLSLTRETSWANIRDRTALGHFDIALVLAPMPIAANLGLTPIATPMITPVMTGLGNNAITVSADLWTSMAEAGAPGDLVAGPAGKALAQVAKTSDRKLRFGVVHQTSSHNYELRYWLAASGIMPDRDVEIVVLPPPLLPEALGAGSLDGYCVGEPWNSVGVVRHGARIATTKSSIWQWSPDKAIGMRTDWAERNPEIVASVIRATYRAAQWCQDRDNRLEAASIMAAPAYLNQPTEIVARALTGQIDGGVQSIDIPDFFVPFDGAANFPWKSHALWYYSQMVRWGEIAASPRHAALAAATFRPDLYRAALAPIKATVPADDYHVEGDRKVRHLVPALDGSLELGPNQFFDGALFDPATLDAYIAGQRDQS</sequence>
<keyword evidence="5" id="KW-0472">Membrane</keyword>
<organism evidence="6 7">
    <name type="scientific">Devosia salina</name>
    <dbReference type="NCBI Taxonomy" id="2860336"/>
    <lineage>
        <taxon>Bacteria</taxon>
        <taxon>Pseudomonadati</taxon>
        <taxon>Pseudomonadota</taxon>
        <taxon>Alphaproteobacteria</taxon>
        <taxon>Hyphomicrobiales</taxon>
        <taxon>Devosiaceae</taxon>
        <taxon>Devosia</taxon>
    </lineage>
</organism>
<dbReference type="Pfam" id="PF13379">
    <property type="entry name" value="NMT1_2"/>
    <property type="match status" value="1"/>
</dbReference>
<dbReference type="PANTHER" id="PTHR30024:SF43">
    <property type="entry name" value="BLL4572 PROTEIN"/>
    <property type="match status" value="1"/>
</dbReference>
<dbReference type="PANTHER" id="PTHR30024">
    <property type="entry name" value="ALIPHATIC SULFONATES-BINDING PROTEIN-RELATED"/>
    <property type="match status" value="1"/>
</dbReference>
<dbReference type="RefSeq" id="WP_220306344.1">
    <property type="nucleotide sequence ID" value="NZ_CP080590.1"/>
</dbReference>
<name>A0ABX8WGB1_9HYPH</name>
<keyword evidence="7" id="KW-1185">Reference proteome</keyword>
<evidence type="ECO:0000256" key="1">
    <source>
        <dbReference type="ARBA" id="ARBA00004308"/>
    </source>
</evidence>
<keyword evidence="3" id="KW-1003">Cell membrane</keyword>